<protein>
    <submittedName>
        <fullName evidence="3">Lipopolysaccharide export system protein LptA</fullName>
    </submittedName>
</protein>
<organism evidence="3 4">
    <name type="scientific">Deinobacterium chartae</name>
    <dbReference type="NCBI Taxonomy" id="521158"/>
    <lineage>
        <taxon>Bacteria</taxon>
        <taxon>Thermotogati</taxon>
        <taxon>Deinococcota</taxon>
        <taxon>Deinococci</taxon>
        <taxon>Deinococcales</taxon>
        <taxon>Deinococcaceae</taxon>
        <taxon>Deinobacterium</taxon>
    </lineage>
</organism>
<sequence length="301" mass="31941">MNRKTFLITALLGTLTLTVAQESSTNRLIKFEGDYTGDVRNGPYTFRGTDADPVQATVSNLKITGTSAVLAAPSGTPMPQAQGKRTADFSGKVVVARGRLTAQGPGLTYSEASGSGVLKGPANMVFAPAKQGDDPVNVTAGSMSFDVDTNISVSQGNVKLVNGRQTANSDKLVFDEKKELAVLTGKAVNMVRQPAKKGENVLNITGTEARALTAEDKKLLLVTGKVKLVNGSITTTGDRLYFDDKKSIAYIVGSPAISRDSKNGTEVRGGTLEQRTDINRVRQLASGFKIPADQFKQQGER</sequence>
<feature type="domain" description="Organic solvent tolerance-like N-terminal" evidence="2">
    <location>
        <begin position="137"/>
        <end position="276"/>
    </location>
</feature>
<dbReference type="GO" id="GO:0017089">
    <property type="term" value="F:glycolipid transfer activity"/>
    <property type="evidence" value="ECO:0007669"/>
    <property type="project" value="TreeGrafter"/>
</dbReference>
<dbReference type="RefSeq" id="WP_183988048.1">
    <property type="nucleotide sequence ID" value="NZ_JACHHG010000010.1"/>
</dbReference>
<reference evidence="3 4" key="1">
    <citation type="submission" date="2020-08" db="EMBL/GenBank/DDBJ databases">
        <title>Genomic Encyclopedia of Type Strains, Phase IV (KMG-IV): sequencing the most valuable type-strain genomes for metagenomic binning, comparative biology and taxonomic classification.</title>
        <authorList>
            <person name="Goeker M."/>
        </authorList>
    </citation>
    <scope>NUCLEOTIDE SEQUENCE [LARGE SCALE GENOMIC DNA]</scope>
    <source>
        <strain evidence="3 4">DSM 21458</strain>
    </source>
</reference>
<proteinExistence type="predicted"/>
<evidence type="ECO:0000313" key="3">
    <source>
        <dbReference type="EMBL" id="MBB6099296.1"/>
    </source>
</evidence>
<evidence type="ECO:0000256" key="1">
    <source>
        <dbReference type="ARBA" id="ARBA00022729"/>
    </source>
</evidence>
<dbReference type="PANTHER" id="PTHR36504">
    <property type="entry name" value="LIPOPOLYSACCHARIDE EXPORT SYSTEM PROTEIN LPTA"/>
    <property type="match status" value="1"/>
</dbReference>
<dbReference type="AlphaFoldDB" id="A0A841I2K6"/>
<dbReference type="GO" id="GO:0009279">
    <property type="term" value="C:cell outer membrane"/>
    <property type="evidence" value="ECO:0007669"/>
    <property type="project" value="TreeGrafter"/>
</dbReference>
<name>A0A841I2K6_9DEIO</name>
<dbReference type="EMBL" id="JACHHG010000010">
    <property type="protein sequence ID" value="MBB6099296.1"/>
    <property type="molecule type" value="Genomic_DNA"/>
</dbReference>
<comment type="caution">
    <text evidence="3">The sequence shown here is derived from an EMBL/GenBank/DDBJ whole genome shotgun (WGS) entry which is preliminary data.</text>
</comment>
<dbReference type="PANTHER" id="PTHR36504:SF1">
    <property type="entry name" value="LIPOPOLYSACCHARIDE EXPORT SYSTEM PROTEIN LPTA"/>
    <property type="match status" value="1"/>
</dbReference>
<keyword evidence="1" id="KW-0732">Signal</keyword>
<accession>A0A841I2K6</accession>
<dbReference type="Pfam" id="PF03968">
    <property type="entry name" value="LptD_N"/>
    <property type="match status" value="1"/>
</dbReference>
<evidence type="ECO:0000313" key="4">
    <source>
        <dbReference type="Proteomes" id="UP000569951"/>
    </source>
</evidence>
<dbReference type="GO" id="GO:0015920">
    <property type="term" value="P:lipopolysaccharide transport"/>
    <property type="evidence" value="ECO:0007669"/>
    <property type="project" value="TreeGrafter"/>
</dbReference>
<dbReference type="InterPro" id="IPR005653">
    <property type="entry name" value="OstA-like_N"/>
</dbReference>
<dbReference type="GO" id="GO:0030288">
    <property type="term" value="C:outer membrane-bounded periplasmic space"/>
    <property type="evidence" value="ECO:0007669"/>
    <property type="project" value="TreeGrafter"/>
</dbReference>
<dbReference type="Gene3D" id="2.60.450.10">
    <property type="entry name" value="Lipopolysaccharide (LPS) transport protein A like domain"/>
    <property type="match status" value="1"/>
</dbReference>
<keyword evidence="4" id="KW-1185">Reference proteome</keyword>
<dbReference type="InterPro" id="IPR052037">
    <property type="entry name" value="LPS_export_LptA"/>
</dbReference>
<gene>
    <name evidence="3" type="ORF">HNR42_002734</name>
</gene>
<dbReference type="Proteomes" id="UP000569951">
    <property type="component" value="Unassembled WGS sequence"/>
</dbReference>
<evidence type="ECO:0000259" key="2">
    <source>
        <dbReference type="Pfam" id="PF03968"/>
    </source>
</evidence>